<protein>
    <recommendedName>
        <fullName evidence="4">Lipoprotein</fullName>
    </recommendedName>
</protein>
<dbReference type="RefSeq" id="WP_248668679.1">
    <property type="nucleotide sequence ID" value="NZ_JALPRX010000089.1"/>
</dbReference>
<dbReference type="AlphaFoldDB" id="A0A9X1Y9T5"/>
<organism evidence="2 3">
    <name type="scientific">Roseomonas acroporae</name>
    <dbReference type="NCBI Taxonomy" id="2937791"/>
    <lineage>
        <taxon>Bacteria</taxon>
        <taxon>Pseudomonadati</taxon>
        <taxon>Pseudomonadota</taxon>
        <taxon>Alphaproteobacteria</taxon>
        <taxon>Acetobacterales</taxon>
        <taxon>Roseomonadaceae</taxon>
        <taxon>Roseomonas</taxon>
    </lineage>
</organism>
<evidence type="ECO:0000313" key="2">
    <source>
        <dbReference type="EMBL" id="MCK8786564.1"/>
    </source>
</evidence>
<dbReference type="PROSITE" id="PS51257">
    <property type="entry name" value="PROKAR_LIPOPROTEIN"/>
    <property type="match status" value="1"/>
</dbReference>
<evidence type="ECO:0000313" key="3">
    <source>
        <dbReference type="Proteomes" id="UP001139516"/>
    </source>
</evidence>
<keyword evidence="1" id="KW-0732">Signal</keyword>
<sequence>MKSALIALAAAAALAACSSAPPSCRGEVFPLNPGRVTAAADLPLLPAEAAR</sequence>
<feature type="chain" id="PRO_5040802706" description="Lipoprotein" evidence="1">
    <location>
        <begin position="16"/>
        <end position="51"/>
    </location>
</feature>
<gene>
    <name evidence="2" type="ORF">M0638_19495</name>
</gene>
<dbReference type="Proteomes" id="UP001139516">
    <property type="component" value="Unassembled WGS sequence"/>
</dbReference>
<evidence type="ECO:0000256" key="1">
    <source>
        <dbReference type="SAM" id="SignalP"/>
    </source>
</evidence>
<dbReference type="EMBL" id="JALPRX010000089">
    <property type="protein sequence ID" value="MCK8786564.1"/>
    <property type="molecule type" value="Genomic_DNA"/>
</dbReference>
<evidence type="ECO:0008006" key="4">
    <source>
        <dbReference type="Google" id="ProtNLM"/>
    </source>
</evidence>
<accession>A0A9X1Y9T5</accession>
<comment type="caution">
    <text evidence="2">The sequence shown here is derived from an EMBL/GenBank/DDBJ whole genome shotgun (WGS) entry which is preliminary data.</text>
</comment>
<feature type="signal peptide" evidence="1">
    <location>
        <begin position="1"/>
        <end position="15"/>
    </location>
</feature>
<reference evidence="2" key="1">
    <citation type="submission" date="2022-04" db="EMBL/GenBank/DDBJ databases">
        <title>Roseomonas acroporae sp. nov., isolated from coral Acropora digitifera.</title>
        <authorList>
            <person name="Sun H."/>
        </authorList>
    </citation>
    <scope>NUCLEOTIDE SEQUENCE</scope>
    <source>
        <strain evidence="2">NAR14</strain>
    </source>
</reference>
<name>A0A9X1Y9T5_9PROT</name>
<keyword evidence="3" id="KW-1185">Reference proteome</keyword>
<proteinExistence type="predicted"/>